<dbReference type="Gene3D" id="3.10.350.10">
    <property type="entry name" value="LysM domain"/>
    <property type="match status" value="3"/>
</dbReference>
<dbReference type="SMART" id="SM00257">
    <property type="entry name" value="LysM"/>
    <property type="match status" value="2"/>
</dbReference>
<dbReference type="Proteomes" id="UP001220324">
    <property type="component" value="Unassembled WGS sequence"/>
</dbReference>
<evidence type="ECO:0000256" key="3">
    <source>
        <dbReference type="SAM" id="SignalP"/>
    </source>
</evidence>
<dbReference type="PANTHER" id="PTHR34997">
    <property type="entry name" value="AM15"/>
    <property type="match status" value="1"/>
</dbReference>
<keyword evidence="3" id="KW-0732">Signal</keyword>
<dbReference type="PROSITE" id="PS51782">
    <property type="entry name" value="LYSM"/>
    <property type="match status" value="3"/>
</dbReference>
<gene>
    <name evidence="5" type="ORF">N7494_006637</name>
</gene>
<evidence type="ECO:0000256" key="2">
    <source>
        <dbReference type="ARBA" id="ARBA00023026"/>
    </source>
</evidence>
<name>A0AAD6GGS0_9EURO</name>
<organism evidence="5 6">
    <name type="scientific">Penicillium frequentans</name>
    <dbReference type="NCBI Taxonomy" id="3151616"/>
    <lineage>
        <taxon>Eukaryota</taxon>
        <taxon>Fungi</taxon>
        <taxon>Dikarya</taxon>
        <taxon>Ascomycota</taxon>
        <taxon>Pezizomycotina</taxon>
        <taxon>Eurotiomycetes</taxon>
        <taxon>Eurotiomycetidae</taxon>
        <taxon>Eurotiales</taxon>
        <taxon>Aspergillaceae</taxon>
        <taxon>Penicillium</taxon>
    </lineage>
</organism>
<protein>
    <recommendedName>
        <fullName evidence="4">LysM domain-containing protein</fullName>
    </recommendedName>
</protein>
<dbReference type="Pfam" id="PF01476">
    <property type="entry name" value="LysM"/>
    <property type="match status" value="3"/>
</dbReference>
<sequence length="241" mass="25588">MRFTYLFTLGAAPAMAAVLSHRAVNCDFATTADVGATCLSFASSWGLSVENLQQLNPGISCPNPDTSKSYCVIGTVKDDPSIATTTTTNEAVTTTGSASDHSPTMPGIASNCNGFYKVASGDQCDTIAAKYSISEAQFRSWNSQVNEKCTNLWLDYYVCVHIPGATTTPAPKPTTEPSGPTPQMPGIVATCKSYHLIQAGDSCYSINTAAKITLAQFRTWNTLIDAACSNLWLGYYVCVGV</sequence>
<feature type="signal peptide" evidence="3">
    <location>
        <begin position="1"/>
        <end position="16"/>
    </location>
</feature>
<evidence type="ECO:0000256" key="1">
    <source>
        <dbReference type="ARBA" id="ARBA00022669"/>
    </source>
</evidence>
<dbReference type="InterPro" id="IPR018392">
    <property type="entry name" value="LysM"/>
</dbReference>
<evidence type="ECO:0000313" key="5">
    <source>
        <dbReference type="EMBL" id="KAJ5541561.1"/>
    </source>
</evidence>
<proteinExistence type="predicted"/>
<reference evidence="5 6" key="1">
    <citation type="journal article" date="2023" name="IMA Fungus">
        <title>Comparative genomic study of the Penicillium genus elucidates a diverse pangenome and 15 lateral gene transfer events.</title>
        <authorList>
            <person name="Petersen C."/>
            <person name="Sorensen T."/>
            <person name="Nielsen M.R."/>
            <person name="Sondergaard T.E."/>
            <person name="Sorensen J.L."/>
            <person name="Fitzpatrick D.A."/>
            <person name="Frisvad J.C."/>
            <person name="Nielsen K.L."/>
        </authorList>
    </citation>
    <scope>NUCLEOTIDE SEQUENCE [LARGE SCALE GENOMIC DNA]</scope>
    <source>
        <strain evidence="5 6">IBT 35679</strain>
    </source>
</reference>
<dbReference type="SUPFAM" id="SSF54106">
    <property type="entry name" value="LysM domain"/>
    <property type="match status" value="2"/>
</dbReference>
<feature type="domain" description="LysM" evidence="4">
    <location>
        <begin position="114"/>
        <end position="160"/>
    </location>
</feature>
<keyword evidence="2" id="KW-0843">Virulence</keyword>
<evidence type="ECO:0000313" key="6">
    <source>
        <dbReference type="Proteomes" id="UP001220324"/>
    </source>
</evidence>
<comment type="caution">
    <text evidence="5">The sequence shown here is derived from an EMBL/GenBank/DDBJ whole genome shotgun (WGS) entry which is preliminary data.</text>
</comment>
<keyword evidence="6" id="KW-1185">Reference proteome</keyword>
<dbReference type="AlphaFoldDB" id="A0AAD6GGS0"/>
<dbReference type="GO" id="GO:0008061">
    <property type="term" value="F:chitin binding"/>
    <property type="evidence" value="ECO:0007669"/>
    <property type="project" value="UniProtKB-KW"/>
</dbReference>
<evidence type="ECO:0000259" key="4">
    <source>
        <dbReference type="PROSITE" id="PS51782"/>
    </source>
</evidence>
<dbReference type="EMBL" id="JAQIZZ010000005">
    <property type="protein sequence ID" value="KAJ5541561.1"/>
    <property type="molecule type" value="Genomic_DNA"/>
</dbReference>
<feature type="chain" id="PRO_5042194598" description="LysM domain-containing protein" evidence="3">
    <location>
        <begin position="17"/>
        <end position="241"/>
    </location>
</feature>
<dbReference type="InterPro" id="IPR052210">
    <property type="entry name" value="LysM1-like"/>
</dbReference>
<feature type="domain" description="LysM" evidence="4">
    <location>
        <begin position="193"/>
        <end position="239"/>
    </location>
</feature>
<dbReference type="CDD" id="cd00118">
    <property type="entry name" value="LysM"/>
    <property type="match status" value="2"/>
</dbReference>
<feature type="domain" description="LysM" evidence="4">
    <location>
        <begin position="28"/>
        <end position="72"/>
    </location>
</feature>
<keyword evidence="1" id="KW-0147">Chitin-binding</keyword>
<dbReference type="InterPro" id="IPR036779">
    <property type="entry name" value="LysM_dom_sf"/>
</dbReference>
<accession>A0AAD6GGS0</accession>
<dbReference type="PANTHER" id="PTHR34997:SF18">
    <property type="entry name" value="LYSM DOMAIN-CONTAINING PROTEIN"/>
    <property type="match status" value="1"/>
</dbReference>